<dbReference type="CDD" id="cd07818">
    <property type="entry name" value="SRPBCC_1"/>
    <property type="match status" value="1"/>
</dbReference>
<name>A0A941D944_9MICO</name>
<sequence>MASSYAVRRETIVLAPADRVHALVVDFRSWRRWSPWDDLDPDMDRTYSGADAGVGARYAWSGNRKAGRGHMEITDATAQRVDIALAFEKPFPSTSTVTSDLTPEGDETHVEWTTSGDMTLGMKVFSLVKPMEELLGPDMEKGLVRLKAAAEADARTT</sequence>
<dbReference type="InterPro" id="IPR023393">
    <property type="entry name" value="START-like_dom_sf"/>
</dbReference>
<dbReference type="AlphaFoldDB" id="A0A941D944"/>
<comment type="caution">
    <text evidence="1">The sequence shown here is derived from an EMBL/GenBank/DDBJ whole genome shotgun (WGS) entry which is preliminary data.</text>
</comment>
<dbReference type="InterPro" id="IPR019587">
    <property type="entry name" value="Polyketide_cyclase/dehydratase"/>
</dbReference>
<accession>A0A941D944</accession>
<dbReference type="RefSeq" id="WP_211601929.1">
    <property type="nucleotide sequence ID" value="NZ_JAGSNF010000005.1"/>
</dbReference>
<dbReference type="Proteomes" id="UP000677016">
    <property type="component" value="Unassembled WGS sequence"/>
</dbReference>
<keyword evidence="2" id="KW-1185">Reference proteome</keyword>
<dbReference type="Pfam" id="PF10604">
    <property type="entry name" value="Polyketide_cyc2"/>
    <property type="match status" value="1"/>
</dbReference>
<organism evidence="1 2">
    <name type="scientific">Phycicoccus avicenniae</name>
    <dbReference type="NCBI Taxonomy" id="2828860"/>
    <lineage>
        <taxon>Bacteria</taxon>
        <taxon>Bacillati</taxon>
        <taxon>Actinomycetota</taxon>
        <taxon>Actinomycetes</taxon>
        <taxon>Micrococcales</taxon>
        <taxon>Intrasporangiaceae</taxon>
        <taxon>Phycicoccus</taxon>
    </lineage>
</organism>
<evidence type="ECO:0000313" key="2">
    <source>
        <dbReference type="Proteomes" id="UP000677016"/>
    </source>
</evidence>
<proteinExistence type="predicted"/>
<reference evidence="1" key="1">
    <citation type="submission" date="2021-04" db="EMBL/GenBank/DDBJ databases">
        <title>Phycicoccus avicenniae sp. nov., a novel endophytic actinomycetes isolated from branch of Avicennia mariana.</title>
        <authorList>
            <person name="Tuo L."/>
        </authorList>
    </citation>
    <scope>NUCLEOTIDE SEQUENCE</scope>
    <source>
        <strain evidence="1">BSK3Z-2</strain>
    </source>
</reference>
<dbReference type="EMBL" id="JAGSNF010000005">
    <property type="protein sequence ID" value="MBR7742757.1"/>
    <property type="molecule type" value="Genomic_DNA"/>
</dbReference>
<dbReference type="Gene3D" id="3.30.530.20">
    <property type="match status" value="1"/>
</dbReference>
<dbReference type="SUPFAM" id="SSF55961">
    <property type="entry name" value="Bet v1-like"/>
    <property type="match status" value="1"/>
</dbReference>
<gene>
    <name evidence="1" type="ORF">KC207_05565</name>
</gene>
<evidence type="ECO:0000313" key="1">
    <source>
        <dbReference type="EMBL" id="MBR7742757.1"/>
    </source>
</evidence>
<protein>
    <submittedName>
        <fullName evidence="1">SRPBCC family protein</fullName>
    </submittedName>
</protein>